<comment type="similarity">
    <text evidence="1">Belongs to the protein kinase superfamily. CMGC Ser/Thr protein kinase family. CDC2/CDKX subfamily.</text>
</comment>
<evidence type="ECO:0000259" key="11">
    <source>
        <dbReference type="PROSITE" id="PS50011"/>
    </source>
</evidence>
<dbReference type="WBParaSite" id="jg2493">
    <property type="protein sequence ID" value="jg2493"/>
    <property type="gene ID" value="jg2493"/>
</dbReference>
<dbReference type="Proteomes" id="UP000887574">
    <property type="component" value="Unplaced"/>
</dbReference>
<dbReference type="InterPro" id="IPR003162">
    <property type="entry name" value="TFIID-31"/>
</dbReference>
<dbReference type="GO" id="GO:0046982">
    <property type="term" value="F:protein heterodimerization activity"/>
    <property type="evidence" value="ECO:0007669"/>
    <property type="project" value="InterPro"/>
</dbReference>
<keyword evidence="8" id="KW-0131">Cell cycle</keyword>
<evidence type="ECO:0000313" key="13">
    <source>
        <dbReference type="WBParaSite" id="jg2493"/>
    </source>
</evidence>
<dbReference type="GO" id="GO:0006352">
    <property type="term" value="P:DNA-templated transcription initiation"/>
    <property type="evidence" value="ECO:0007669"/>
    <property type="project" value="InterPro"/>
</dbReference>
<dbReference type="Gene3D" id="3.30.200.20">
    <property type="entry name" value="Phosphorylase Kinase, domain 1"/>
    <property type="match status" value="1"/>
</dbReference>
<evidence type="ECO:0000256" key="1">
    <source>
        <dbReference type="ARBA" id="ARBA00006485"/>
    </source>
</evidence>
<dbReference type="InterPro" id="IPR000719">
    <property type="entry name" value="Prot_kinase_dom"/>
</dbReference>
<name>A0A915E1M5_9BILA</name>
<evidence type="ECO:0000256" key="7">
    <source>
        <dbReference type="ARBA" id="ARBA00022840"/>
    </source>
</evidence>
<evidence type="ECO:0000256" key="4">
    <source>
        <dbReference type="ARBA" id="ARBA00022679"/>
    </source>
</evidence>
<dbReference type="GO" id="GO:0007409">
    <property type="term" value="P:axonogenesis"/>
    <property type="evidence" value="ECO:0007669"/>
    <property type="project" value="TreeGrafter"/>
</dbReference>
<proteinExistence type="inferred from homology"/>
<dbReference type="GO" id="GO:0051963">
    <property type="term" value="P:regulation of synapse assembly"/>
    <property type="evidence" value="ECO:0007669"/>
    <property type="project" value="UniProtKB-ARBA"/>
</dbReference>
<dbReference type="SMART" id="SM00220">
    <property type="entry name" value="S_TKc"/>
    <property type="match status" value="1"/>
</dbReference>
<organism evidence="12 13">
    <name type="scientific">Ditylenchus dipsaci</name>
    <dbReference type="NCBI Taxonomy" id="166011"/>
    <lineage>
        <taxon>Eukaryota</taxon>
        <taxon>Metazoa</taxon>
        <taxon>Ecdysozoa</taxon>
        <taxon>Nematoda</taxon>
        <taxon>Chromadorea</taxon>
        <taxon>Rhabditida</taxon>
        <taxon>Tylenchina</taxon>
        <taxon>Tylenchomorpha</taxon>
        <taxon>Sphaerularioidea</taxon>
        <taxon>Anguinidae</taxon>
        <taxon>Anguininae</taxon>
        <taxon>Ditylenchus</taxon>
    </lineage>
</organism>
<dbReference type="GO" id="GO:0004693">
    <property type="term" value="F:cyclin-dependent protein serine/threonine kinase activity"/>
    <property type="evidence" value="ECO:0007669"/>
    <property type="project" value="TreeGrafter"/>
</dbReference>
<reference evidence="13" key="1">
    <citation type="submission" date="2022-11" db="UniProtKB">
        <authorList>
            <consortium name="WormBaseParasite"/>
        </authorList>
    </citation>
    <scope>IDENTIFICATION</scope>
</reference>
<dbReference type="FunFam" id="1.10.510.10:FF:000184">
    <property type="entry name" value="cyclin-dependent kinase 5 homolog"/>
    <property type="match status" value="1"/>
</dbReference>
<evidence type="ECO:0000256" key="2">
    <source>
        <dbReference type="ARBA" id="ARBA00022527"/>
    </source>
</evidence>
<dbReference type="GO" id="GO:0051402">
    <property type="term" value="P:neuron apoptotic process"/>
    <property type="evidence" value="ECO:0007669"/>
    <property type="project" value="TreeGrafter"/>
</dbReference>
<dbReference type="GO" id="GO:0005634">
    <property type="term" value="C:nucleus"/>
    <property type="evidence" value="ECO:0007669"/>
    <property type="project" value="TreeGrafter"/>
</dbReference>
<dbReference type="InterPro" id="IPR050108">
    <property type="entry name" value="CDK"/>
</dbReference>
<dbReference type="Gene3D" id="1.10.510.10">
    <property type="entry name" value="Transferase(Phosphotransferase) domain 1"/>
    <property type="match status" value="1"/>
</dbReference>
<dbReference type="Pfam" id="PF02291">
    <property type="entry name" value="TFIID-31kDa"/>
    <property type="match status" value="1"/>
</dbReference>
<dbReference type="GO" id="GO:0005737">
    <property type="term" value="C:cytoplasm"/>
    <property type="evidence" value="ECO:0007669"/>
    <property type="project" value="TreeGrafter"/>
</dbReference>
<protein>
    <recommendedName>
        <fullName evidence="9">Cell division protein kinase 5</fullName>
    </recommendedName>
</protein>
<evidence type="ECO:0000256" key="10">
    <source>
        <dbReference type="SAM" id="MobiDB-lite"/>
    </source>
</evidence>
<evidence type="ECO:0000256" key="8">
    <source>
        <dbReference type="ARBA" id="ARBA00023306"/>
    </source>
</evidence>
<dbReference type="GO" id="GO:0048489">
    <property type="term" value="P:synaptic vesicle transport"/>
    <property type="evidence" value="ECO:0007669"/>
    <property type="project" value="TreeGrafter"/>
</dbReference>
<evidence type="ECO:0000256" key="9">
    <source>
        <dbReference type="ARBA" id="ARBA00041295"/>
    </source>
</evidence>
<keyword evidence="12" id="KW-1185">Reference proteome</keyword>
<keyword evidence="5" id="KW-0547">Nucleotide-binding</keyword>
<keyword evidence="2" id="KW-0723">Serine/threonine-protein kinase</keyword>
<dbReference type="SUPFAM" id="SSF47113">
    <property type="entry name" value="Histone-fold"/>
    <property type="match status" value="1"/>
</dbReference>
<keyword evidence="7" id="KW-0067">ATP-binding</keyword>
<dbReference type="GO" id="GO:0051301">
    <property type="term" value="P:cell division"/>
    <property type="evidence" value="ECO:0007669"/>
    <property type="project" value="UniProtKB-KW"/>
</dbReference>
<evidence type="ECO:0000256" key="5">
    <source>
        <dbReference type="ARBA" id="ARBA00022741"/>
    </source>
</evidence>
<sequence length="494" mass="55501">MAAEASSSRIHQQSNSQSGNQNSKHGPHSAEVLKKMFREVGIKDYEPQLILQMSDLAHSLTKQILVEARSLSEFADKKQIDRSDVEFAIQSIQEKFKPNRPSKLFLMELAAQKNAEPLPPLRQNFGLRLPNDRFCQLQPNFAFVPTTSTTTSSAMQSYGQSDGLSGSRQDFNNVDDHAENMDTSSAPQAMSVNNLSAETVSNLLVNHHGNGSRDQQRNLWTVFKARNRESEAVVALKVVRLDDEDEGVPSSALREICLLKELRHENVVRLCDVVHSANKLTLVFEFCDQDLKKFFDTCNGEIDEKTVCSLMQQLLQGLSYCHAHNVLHRDLKPQNLLINNDKMQLKLADFGLARPFGIPVRCYSAEVVTLWYRPPDVLFGAKLYNTSIDMWSAGCIFAEIANAGKPLFPGADVDDQLKRIFKLLGTPTEETWPSITHLPEYKPMPLYNVCMTLDQAVPSLSDQGIDLLQHLLVCNPMHRVGADTALRHSYFRST</sequence>
<keyword evidence="3" id="KW-0132">Cell division</keyword>
<keyword evidence="4" id="KW-0808">Transferase</keyword>
<dbReference type="PANTHER" id="PTHR24056">
    <property type="entry name" value="CELL DIVISION PROTEIN KINASE"/>
    <property type="match status" value="1"/>
</dbReference>
<dbReference type="Pfam" id="PF00069">
    <property type="entry name" value="Pkinase"/>
    <property type="match status" value="1"/>
</dbReference>
<feature type="compositionally biased region" description="Polar residues" evidence="10">
    <location>
        <begin position="1"/>
        <end position="11"/>
    </location>
</feature>
<dbReference type="InterPro" id="IPR008271">
    <property type="entry name" value="Ser/Thr_kinase_AS"/>
</dbReference>
<dbReference type="InterPro" id="IPR009072">
    <property type="entry name" value="Histone-fold"/>
</dbReference>
<evidence type="ECO:0000256" key="6">
    <source>
        <dbReference type="ARBA" id="ARBA00022777"/>
    </source>
</evidence>
<dbReference type="FunFam" id="3.30.200.20:FF:000144">
    <property type="entry name" value="Cyclin-dependent kinase 5"/>
    <property type="match status" value="1"/>
</dbReference>
<dbReference type="PROSITE" id="PS50011">
    <property type="entry name" value="PROTEIN_KINASE_DOM"/>
    <property type="match status" value="1"/>
</dbReference>
<evidence type="ECO:0000256" key="3">
    <source>
        <dbReference type="ARBA" id="ARBA00022618"/>
    </source>
</evidence>
<feature type="domain" description="Protein kinase" evidence="11">
    <location>
        <begin position="208"/>
        <end position="491"/>
    </location>
</feature>
<dbReference type="InterPro" id="IPR011009">
    <property type="entry name" value="Kinase-like_dom_sf"/>
</dbReference>
<feature type="compositionally biased region" description="Low complexity" evidence="10">
    <location>
        <begin position="12"/>
        <end position="23"/>
    </location>
</feature>
<dbReference type="SUPFAM" id="SSF56112">
    <property type="entry name" value="Protein kinase-like (PK-like)"/>
    <property type="match status" value="1"/>
</dbReference>
<dbReference type="Gene3D" id="1.10.20.10">
    <property type="entry name" value="Histone, subunit A"/>
    <property type="match status" value="1"/>
</dbReference>
<evidence type="ECO:0000313" key="12">
    <source>
        <dbReference type="Proteomes" id="UP000887574"/>
    </source>
</evidence>
<keyword evidence="6" id="KW-0418">Kinase</keyword>
<feature type="region of interest" description="Disordered" evidence="10">
    <location>
        <begin position="1"/>
        <end position="28"/>
    </location>
</feature>
<dbReference type="PROSITE" id="PS00108">
    <property type="entry name" value="PROTEIN_KINASE_ST"/>
    <property type="match status" value="1"/>
</dbReference>
<dbReference type="PANTHER" id="PTHR24056:SF46">
    <property type="entry name" value="CYCLIN-DEPENDENT KINASE 5"/>
    <property type="match status" value="1"/>
</dbReference>
<accession>A0A915E1M5</accession>
<dbReference type="CDD" id="cd07979">
    <property type="entry name" value="HFD_TAF9"/>
    <property type="match status" value="1"/>
</dbReference>
<dbReference type="GO" id="GO:0005524">
    <property type="term" value="F:ATP binding"/>
    <property type="evidence" value="ECO:0007669"/>
    <property type="project" value="UniProtKB-KW"/>
</dbReference>
<dbReference type="AlphaFoldDB" id="A0A915E1M5"/>